<dbReference type="Proteomes" id="UP001190700">
    <property type="component" value="Unassembled WGS sequence"/>
</dbReference>
<keyword evidence="4" id="KW-1185">Reference proteome</keyword>
<proteinExistence type="predicted"/>
<comment type="caution">
    <text evidence="3">The sequence shown here is derived from an EMBL/GenBank/DDBJ whole genome shotgun (WGS) entry which is preliminary data.</text>
</comment>
<feature type="region of interest" description="Disordered" evidence="1">
    <location>
        <begin position="87"/>
        <end position="106"/>
    </location>
</feature>
<evidence type="ECO:0000313" key="4">
    <source>
        <dbReference type="Proteomes" id="UP001190700"/>
    </source>
</evidence>
<reference evidence="3 4" key="1">
    <citation type="journal article" date="2015" name="Genome Biol. Evol.">
        <title>Comparative Genomics of a Bacterivorous Green Alga Reveals Evolutionary Causalities and Consequences of Phago-Mixotrophic Mode of Nutrition.</title>
        <authorList>
            <person name="Burns J.A."/>
            <person name="Paasch A."/>
            <person name="Narechania A."/>
            <person name="Kim E."/>
        </authorList>
    </citation>
    <scope>NUCLEOTIDE SEQUENCE [LARGE SCALE GENOMIC DNA]</scope>
    <source>
        <strain evidence="3 4">PLY_AMNH</strain>
    </source>
</reference>
<dbReference type="InterPro" id="IPR016024">
    <property type="entry name" value="ARM-type_fold"/>
</dbReference>
<dbReference type="EMBL" id="LGRX02010891">
    <property type="protein sequence ID" value="KAK3269540.1"/>
    <property type="molecule type" value="Genomic_DNA"/>
</dbReference>
<organism evidence="3 4">
    <name type="scientific">Cymbomonas tetramitiformis</name>
    <dbReference type="NCBI Taxonomy" id="36881"/>
    <lineage>
        <taxon>Eukaryota</taxon>
        <taxon>Viridiplantae</taxon>
        <taxon>Chlorophyta</taxon>
        <taxon>Pyramimonadophyceae</taxon>
        <taxon>Pyramimonadales</taxon>
        <taxon>Pyramimonadaceae</taxon>
        <taxon>Cymbomonas</taxon>
    </lineage>
</organism>
<dbReference type="SUPFAM" id="SSF48371">
    <property type="entry name" value="ARM repeat"/>
    <property type="match status" value="1"/>
</dbReference>
<dbReference type="Gene3D" id="1.25.40.180">
    <property type="match status" value="1"/>
</dbReference>
<dbReference type="PROSITE" id="PS51366">
    <property type="entry name" value="MI"/>
    <property type="match status" value="1"/>
</dbReference>
<evidence type="ECO:0000259" key="2">
    <source>
        <dbReference type="PROSITE" id="PS51366"/>
    </source>
</evidence>
<feature type="domain" description="MI" evidence="2">
    <location>
        <begin position="1"/>
        <end position="92"/>
    </location>
</feature>
<name>A0AAE0L2Q0_9CHLO</name>
<dbReference type="Pfam" id="PF02847">
    <property type="entry name" value="MA3"/>
    <property type="match status" value="1"/>
</dbReference>
<sequence length="106" mass="12140">MRWHEERSRFGANVAERRPMQRELIALAEEGRVCLTGLVTTSQMRKGFDRMQDYVEDLELDVPGAIGRFKELEQQAKSQGLLSELVYEQEESSDKHRSAPMAIPSS</sequence>
<dbReference type="AlphaFoldDB" id="A0AAE0L2Q0"/>
<evidence type="ECO:0000256" key="1">
    <source>
        <dbReference type="SAM" id="MobiDB-lite"/>
    </source>
</evidence>
<dbReference type="InterPro" id="IPR003891">
    <property type="entry name" value="Initiation_fac_eIF4g_MI"/>
</dbReference>
<gene>
    <name evidence="3" type="ORF">CYMTET_22023</name>
</gene>
<accession>A0AAE0L2Q0</accession>
<protein>
    <recommendedName>
        <fullName evidence="2">MI domain-containing protein</fullName>
    </recommendedName>
</protein>
<evidence type="ECO:0000313" key="3">
    <source>
        <dbReference type="EMBL" id="KAK3269540.1"/>
    </source>
</evidence>